<reference evidence="1" key="1">
    <citation type="submission" date="2023-05" db="EMBL/GenBank/DDBJ databases">
        <authorList>
            <person name="Stuckert A."/>
        </authorList>
    </citation>
    <scope>NUCLEOTIDE SEQUENCE</scope>
</reference>
<evidence type="ECO:0000313" key="1">
    <source>
        <dbReference type="EMBL" id="CAI9538487.1"/>
    </source>
</evidence>
<organism evidence="1 2">
    <name type="scientific">Staurois parvus</name>
    <dbReference type="NCBI Taxonomy" id="386267"/>
    <lineage>
        <taxon>Eukaryota</taxon>
        <taxon>Metazoa</taxon>
        <taxon>Chordata</taxon>
        <taxon>Craniata</taxon>
        <taxon>Vertebrata</taxon>
        <taxon>Euteleostomi</taxon>
        <taxon>Amphibia</taxon>
        <taxon>Batrachia</taxon>
        <taxon>Anura</taxon>
        <taxon>Neobatrachia</taxon>
        <taxon>Ranoidea</taxon>
        <taxon>Ranidae</taxon>
        <taxon>Staurois</taxon>
    </lineage>
</organism>
<dbReference type="EMBL" id="CATNWA010000894">
    <property type="protein sequence ID" value="CAI9538487.1"/>
    <property type="molecule type" value="Genomic_DNA"/>
</dbReference>
<evidence type="ECO:0000313" key="2">
    <source>
        <dbReference type="Proteomes" id="UP001162483"/>
    </source>
</evidence>
<dbReference type="Proteomes" id="UP001162483">
    <property type="component" value="Unassembled WGS sequence"/>
</dbReference>
<name>A0ABN9AR12_9NEOB</name>
<keyword evidence="2" id="KW-1185">Reference proteome</keyword>
<protein>
    <submittedName>
        <fullName evidence="1">Uncharacterized protein</fullName>
    </submittedName>
</protein>
<sequence length="59" mass="6435">MASLSPPAHRTLRKNLEVFFLAAALLPKKHLTLERALSHGCSDVKAIISLSLCLHSCSH</sequence>
<comment type="caution">
    <text evidence="1">The sequence shown here is derived from an EMBL/GenBank/DDBJ whole genome shotgun (WGS) entry which is preliminary data.</text>
</comment>
<accession>A0ABN9AR12</accession>
<gene>
    <name evidence="1" type="ORF">SPARVUS_LOCUS1442375</name>
</gene>
<proteinExistence type="predicted"/>